<dbReference type="Proteomes" id="UP001603857">
    <property type="component" value="Unassembled WGS sequence"/>
</dbReference>
<protein>
    <submittedName>
        <fullName evidence="2">Uncharacterized protein</fullName>
    </submittedName>
</protein>
<reference evidence="2 3" key="1">
    <citation type="submission" date="2024-08" db="EMBL/GenBank/DDBJ databases">
        <title>Insights into the chromosomal genome structure of Flemingia macrophylla.</title>
        <authorList>
            <person name="Ding Y."/>
            <person name="Zhao Y."/>
            <person name="Bi W."/>
            <person name="Wu M."/>
            <person name="Zhao G."/>
            <person name="Gong Y."/>
            <person name="Li W."/>
            <person name="Zhang P."/>
        </authorList>
    </citation>
    <scope>NUCLEOTIDE SEQUENCE [LARGE SCALE GENOMIC DNA]</scope>
    <source>
        <strain evidence="2">DYQJB</strain>
        <tissue evidence="2">Leaf</tissue>
    </source>
</reference>
<dbReference type="PANTHER" id="PTHR47005:SF5">
    <property type="entry name" value="HEAVY METAL TRANSPORT_DETOXIFICATION SUPERFAMILY PROTEIN"/>
    <property type="match status" value="1"/>
</dbReference>
<feature type="compositionally biased region" description="Basic and acidic residues" evidence="1">
    <location>
        <begin position="77"/>
        <end position="110"/>
    </location>
</feature>
<evidence type="ECO:0000313" key="2">
    <source>
        <dbReference type="EMBL" id="KAL2339279.1"/>
    </source>
</evidence>
<feature type="region of interest" description="Disordered" evidence="1">
    <location>
        <begin position="77"/>
        <end position="115"/>
    </location>
</feature>
<dbReference type="SUPFAM" id="SSF55008">
    <property type="entry name" value="HMA, heavy metal-associated domain"/>
    <property type="match status" value="1"/>
</dbReference>
<accession>A0ABD1MU08</accession>
<sequence>MAEKVTIMRLKVDLQCPKCYEKVKKLLCKFPQIRDQVYDEKNNIVTIKVVCCSPEKLRDKLCCKGCGAIKSIEILEPPKPKPPEKPKEPEKKKPLEDPKEQETPKEKLRPPEPQPPTVVPIGVCCGPCYEGRPGGPCFEGYGGPPPCYNPCYGRPVYDSYGGGRPCYVIRCCDEYLCEDNTSACTIM</sequence>
<evidence type="ECO:0000256" key="1">
    <source>
        <dbReference type="SAM" id="MobiDB-lite"/>
    </source>
</evidence>
<dbReference type="InterPro" id="IPR036163">
    <property type="entry name" value="HMA_dom_sf"/>
</dbReference>
<gene>
    <name evidence="2" type="ORF">Fmac_013725</name>
</gene>
<name>A0ABD1MU08_9FABA</name>
<dbReference type="EMBL" id="JBGMDY010000004">
    <property type="protein sequence ID" value="KAL2339279.1"/>
    <property type="molecule type" value="Genomic_DNA"/>
</dbReference>
<comment type="caution">
    <text evidence="2">The sequence shown here is derived from an EMBL/GenBank/DDBJ whole genome shotgun (WGS) entry which is preliminary data.</text>
</comment>
<evidence type="ECO:0000313" key="3">
    <source>
        <dbReference type="Proteomes" id="UP001603857"/>
    </source>
</evidence>
<dbReference type="PANTHER" id="PTHR47005">
    <property type="entry name" value="HEAVY METAL TRANSPORT/DETOXIFICATION SUPERFAMILY PROTEIN"/>
    <property type="match status" value="1"/>
</dbReference>
<keyword evidence="3" id="KW-1185">Reference proteome</keyword>
<proteinExistence type="predicted"/>
<organism evidence="2 3">
    <name type="scientific">Flemingia macrophylla</name>
    <dbReference type="NCBI Taxonomy" id="520843"/>
    <lineage>
        <taxon>Eukaryota</taxon>
        <taxon>Viridiplantae</taxon>
        <taxon>Streptophyta</taxon>
        <taxon>Embryophyta</taxon>
        <taxon>Tracheophyta</taxon>
        <taxon>Spermatophyta</taxon>
        <taxon>Magnoliopsida</taxon>
        <taxon>eudicotyledons</taxon>
        <taxon>Gunneridae</taxon>
        <taxon>Pentapetalae</taxon>
        <taxon>rosids</taxon>
        <taxon>fabids</taxon>
        <taxon>Fabales</taxon>
        <taxon>Fabaceae</taxon>
        <taxon>Papilionoideae</taxon>
        <taxon>50 kb inversion clade</taxon>
        <taxon>NPAAA clade</taxon>
        <taxon>indigoferoid/millettioid clade</taxon>
        <taxon>Phaseoleae</taxon>
        <taxon>Flemingia</taxon>
    </lineage>
</organism>
<dbReference type="AlphaFoldDB" id="A0ABD1MU08"/>